<reference evidence="3 4" key="1">
    <citation type="submission" date="2017-08" db="EMBL/GenBank/DDBJ databases">
        <title>Draft genome sequence of filamentous cyanobacterium Calothrix elsteri CCALA 953.</title>
        <authorList>
            <person name="Gagunashvili A.N."/>
            <person name="Elster J."/>
            <person name="Andresson O.S."/>
        </authorList>
    </citation>
    <scope>NUCLEOTIDE SEQUENCE [LARGE SCALE GENOMIC DNA]</scope>
    <source>
        <strain evidence="3 4">CCALA 953</strain>
    </source>
</reference>
<comment type="caution">
    <text evidence="3">The sequence shown here is derived from an EMBL/GenBank/DDBJ whole genome shotgun (WGS) entry which is preliminary data.</text>
</comment>
<dbReference type="InterPro" id="IPR047216">
    <property type="entry name" value="Endonuclease_DUF559_bact"/>
</dbReference>
<proteinExistence type="predicted"/>
<accession>A0A2A2THK8</accession>
<protein>
    <recommendedName>
        <fullName evidence="2">DUF559 domain-containing protein</fullName>
    </recommendedName>
</protein>
<dbReference type="InterPro" id="IPR007569">
    <property type="entry name" value="DUF559"/>
</dbReference>
<feature type="region of interest" description="Disordered" evidence="1">
    <location>
        <begin position="120"/>
        <end position="195"/>
    </location>
</feature>
<evidence type="ECO:0000313" key="4">
    <source>
        <dbReference type="Proteomes" id="UP000218238"/>
    </source>
</evidence>
<name>A0A2A2THK8_9CYAN</name>
<feature type="domain" description="DUF559" evidence="2">
    <location>
        <begin position="16"/>
        <end position="115"/>
    </location>
</feature>
<dbReference type="AlphaFoldDB" id="A0A2A2THK8"/>
<evidence type="ECO:0000313" key="3">
    <source>
        <dbReference type="EMBL" id="PAX53171.1"/>
    </source>
</evidence>
<keyword evidence="4" id="KW-1185">Reference proteome</keyword>
<dbReference type="OrthoDB" id="9798754at2"/>
<dbReference type="InterPro" id="IPR011335">
    <property type="entry name" value="Restrct_endonuc-II-like"/>
</dbReference>
<dbReference type="Pfam" id="PF04480">
    <property type="entry name" value="DUF559"/>
    <property type="match status" value="1"/>
</dbReference>
<feature type="compositionally biased region" description="Low complexity" evidence="1">
    <location>
        <begin position="125"/>
        <end position="135"/>
    </location>
</feature>
<sequence length="195" mass="21500">MRDTQKYMSLPYNPALKDRARAMRRAGNLAEVLLWNQLKRKQFLGLDFDRQKIIGNYIADFYCAEKAVVIEVDGSSHDNKVEYDAQRDAFLMGLGLTVIHLRDGEVKGNMTGVMDFLRGHPAFGNPETNPETTPPLRGTPPEEGNNSVNSPPLEGWQAQPDGVVNSPPLEGWQAQPDGVVNSPAQPDGVVEVGDE</sequence>
<evidence type="ECO:0000256" key="1">
    <source>
        <dbReference type="SAM" id="MobiDB-lite"/>
    </source>
</evidence>
<dbReference type="Gene3D" id="3.40.960.10">
    <property type="entry name" value="VSR Endonuclease"/>
    <property type="match status" value="1"/>
</dbReference>
<evidence type="ECO:0000259" key="2">
    <source>
        <dbReference type="Pfam" id="PF04480"/>
    </source>
</evidence>
<dbReference type="RefSeq" id="WP_095722533.1">
    <property type="nucleotide sequence ID" value="NZ_NTFS01000164.1"/>
</dbReference>
<dbReference type="EMBL" id="NTFS01000164">
    <property type="protein sequence ID" value="PAX53171.1"/>
    <property type="molecule type" value="Genomic_DNA"/>
</dbReference>
<dbReference type="CDD" id="cd01038">
    <property type="entry name" value="Endonuclease_DUF559"/>
    <property type="match status" value="1"/>
</dbReference>
<dbReference type="SUPFAM" id="SSF52980">
    <property type="entry name" value="Restriction endonuclease-like"/>
    <property type="match status" value="1"/>
</dbReference>
<dbReference type="PANTHER" id="PTHR38590">
    <property type="entry name" value="BLL0828 PROTEIN"/>
    <property type="match status" value="1"/>
</dbReference>
<dbReference type="PANTHER" id="PTHR38590:SF1">
    <property type="entry name" value="BLL0828 PROTEIN"/>
    <property type="match status" value="1"/>
</dbReference>
<gene>
    <name evidence="3" type="ORF">CK510_15375</name>
</gene>
<organism evidence="3 4">
    <name type="scientific">Brunnivagina elsteri CCALA 953</name>
    <dbReference type="NCBI Taxonomy" id="987040"/>
    <lineage>
        <taxon>Bacteria</taxon>
        <taxon>Bacillati</taxon>
        <taxon>Cyanobacteriota</taxon>
        <taxon>Cyanophyceae</taxon>
        <taxon>Nostocales</taxon>
        <taxon>Calotrichaceae</taxon>
        <taxon>Brunnivagina</taxon>
    </lineage>
</organism>
<dbReference type="Proteomes" id="UP000218238">
    <property type="component" value="Unassembled WGS sequence"/>
</dbReference>